<dbReference type="EMBL" id="JAPFFK010000002">
    <property type="protein sequence ID" value="KAJ6773450.1"/>
    <property type="molecule type" value="Genomic_DNA"/>
</dbReference>
<reference evidence="1" key="2">
    <citation type="journal article" date="2023" name="Int. J. Mol. Sci.">
        <title>De Novo Assembly and Annotation of 11 Diverse Shrub Willow (Salix) Genomes Reveals Novel Gene Organization in Sex-Linked Regions.</title>
        <authorList>
            <person name="Hyden B."/>
            <person name="Feng K."/>
            <person name="Yates T.B."/>
            <person name="Jawdy S."/>
            <person name="Cereghino C."/>
            <person name="Smart L.B."/>
            <person name="Muchero W."/>
        </authorList>
    </citation>
    <scope>NUCLEOTIDE SEQUENCE</scope>
    <source>
        <tissue evidence="1">Shoot tip</tissue>
    </source>
</reference>
<evidence type="ECO:0000313" key="1">
    <source>
        <dbReference type="EMBL" id="KAJ6773450.1"/>
    </source>
</evidence>
<comment type="caution">
    <text evidence="1">The sequence shown here is derived from an EMBL/GenBank/DDBJ whole genome shotgun (WGS) entry which is preliminary data.</text>
</comment>
<feature type="non-terminal residue" evidence="1">
    <location>
        <position position="23"/>
    </location>
</feature>
<accession>A0A9Q0WTW8</accession>
<organism evidence="1 2">
    <name type="scientific">Salix purpurea</name>
    <name type="common">Purple osier willow</name>
    <dbReference type="NCBI Taxonomy" id="77065"/>
    <lineage>
        <taxon>Eukaryota</taxon>
        <taxon>Viridiplantae</taxon>
        <taxon>Streptophyta</taxon>
        <taxon>Embryophyta</taxon>
        <taxon>Tracheophyta</taxon>
        <taxon>Spermatophyta</taxon>
        <taxon>Magnoliopsida</taxon>
        <taxon>eudicotyledons</taxon>
        <taxon>Gunneridae</taxon>
        <taxon>Pentapetalae</taxon>
        <taxon>rosids</taxon>
        <taxon>fabids</taxon>
        <taxon>Malpighiales</taxon>
        <taxon>Salicaceae</taxon>
        <taxon>Saliceae</taxon>
        <taxon>Salix</taxon>
    </lineage>
</organism>
<proteinExistence type="predicted"/>
<protein>
    <submittedName>
        <fullName evidence="1">Uncharacterized protein</fullName>
    </submittedName>
</protein>
<evidence type="ECO:0000313" key="2">
    <source>
        <dbReference type="Proteomes" id="UP001151532"/>
    </source>
</evidence>
<gene>
    <name evidence="1" type="ORF">OIU79_017010</name>
</gene>
<reference evidence="1" key="1">
    <citation type="submission" date="2022-11" db="EMBL/GenBank/DDBJ databases">
        <authorList>
            <person name="Hyden B.L."/>
            <person name="Feng K."/>
            <person name="Yates T."/>
            <person name="Jawdy S."/>
            <person name="Smart L.B."/>
            <person name="Muchero W."/>
        </authorList>
    </citation>
    <scope>NUCLEOTIDE SEQUENCE</scope>
    <source>
        <tissue evidence="1">Shoot tip</tissue>
    </source>
</reference>
<keyword evidence="2" id="KW-1185">Reference proteome</keyword>
<dbReference type="AlphaFoldDB" id="A0A9Q0WTW8"/>
<name>A0A9Q0WTW8_SALPP</name>
<dbReference type="Proteomes" id="UP001151532">
    <property type="component" value="Chromosome 5"/>
</dbReference>
<sequence length="23" mass="2583">MASKPSTNTFTLAIDLHSSMIWM</sequence>